<dbReference type="Proteomes" id="UP000799118">
    <property type="component" value="Unassembled WGS sequence"/>
</dbReference>
<dbReference type="EMBL" id="ML769409">
    <property type="protein sequence ID" value="KAE9405420.1"/>
    <property type="molecule type" value="Genomic_DNA"/>
</dbReference>
<keyword evidence="2" id="KW-0315">Glutamine amidotransferase</keyword>
<dbReference type="InterPro" id="IPR052158">
    <property type="entry name" value="INH-QAR"/>
</dbReference>
<reference evidence="2" key="1">
    <citation type="journal article" date="2019" name="Environ. Microbiol.">
        <title>Fungal ecological strategies reflected in gene transcription - a case study of two litter decomposers.</title>
        <authorList>
            <person name="Barbi F."/>
            <person name="Kohler A."/>
            <person name="Barry K."/>
            <person name="Baskaran P."/>
            <person name="Daum C."/>
            <person name="Fauchery L."/>
            <person name="Ihrmark K."/>
            <person name="Kuo A."/>
            <person name="LaButti K."/>
            <person name="Lipzen A."/>
            <person name="Morin E."/>
            <person name="Grigoriev I.V."/>
            <person name="Henrissat B."/>
            <person name="Lindahl B."/>
            <person name="Martin F."/>
        </authorList>
    </citation>
    <scope>NUCLEOTIDE SEQUENCE</scope>
    <source>
        <strain evidence="2">JB14</strain>
    </source>
</reference>
<name>A0A6A4I676_9AGAR</name>
<protein>
    <submittedName>
        <fullName evidence="2">Class I glutamine amidotransferase-like protein</fullName>
    </submittedName>
</protein>
<organism evidence="2 3">
    <name type="scientific">Gymnopus androsaceus JB14</name>
    <dbReference type="NCBI Taxonomy" id="1447944"/>
    <lineage>
        <taxon>Eukaryota</taxon>
        <taxon>Fungi</taxon>
        <taxon>Dikarya</taxon>
        <taxon>Basidiomycota</taxon>
        <taxon>Agaricomycotina</taxon>
        <taxon>Agaricomycetes</taxon>
        <taxon>Agaricomycetidae</taxon>
        <taxon>Agaricales</taxon>
        <taxon>Marasmiineae</taxon>
        <taxon>Omphalotaceae</taxon>
        <taxon>Gymnopus</taxon>
    </lineage>
</organism>
<dbReference type="Gene3D" id="3.40.50.880">
    <property type="match status" value="1"/>
</dbReference>
<dbReference type="PANTHER" id="PTHR43130:SF15">
    <property type="entry name" value="THIJ_PFPI FAMILY PROTEIN (AFU_ORTHOLOGUE AFUA_5G14240)"/>
    <property type="match status" value="1"/>
</dbReference>
<dbReference type="InterPro" id="IPR029062">
    <property type="entry name" value="Class_I_gatase-like"/>
</dbReference>
<gene>
    <name evidence="2" type="ORF">BT96DRAFT_852789</name>
</gene>
<dbReference type="SUPFAM" id="SSF52317">
    <property type="entry name" value="Class I glutamine amidotransferase-like"/>
    <property type="match status" value="1"/>
</dbReference>
<dbReference type="CDD" id="cd03139">
    <property type="entry name" value="GATase1_PfpI_2"/>
    <property type="match status" value="1"/>
</dbReference>
<sequence length="238" mass="25848">MAEKSSNTQVPVNFGILVFPTFQALDAFGTLDILNMLARDFPMNLSIIARTLDPVSTKQHNPSFNPSGSIFGQSVVPTHDFTNAPPLDVLLIPGGFGLAAIGGYGLPADDGLDHLIEFVKRTYPSLKYVLTVCSGSWIAARAGILDGRRATSNKHSWAQTKIVGPNVNWVSHARWVVDGNIWTSSGVSAGMDSALAFVQEVYGADQAKKIAAELEYERHEDPSWDPFAKMYNLPKEGI</sequence>
<dbReference type="OrthoDB" id="543156at2759"/>
<proteinExistence type="predicted"/>
<evidence type="ECO:0000259" key="1">
    <source>
        <dbReference type="Pfam" id="PF01965"/>
    </source>
</evidence>
<evidence type="ECO:0000313" key="3">
    <source>
        <dbReference type="Proteomes" id="UP000799118"/>
    </source>
</evidence>
<dbReference type="AlphaFoldDB" id="A0A6A4I676"/>
<dbReference type="Pfam" id="PF01965">
    <property type="entry name" value="DJ-1_PfpI"/>
    <property type="match status" value="1"/>
</dbReference>
<feature type="domain" description="DJ-1/PfpI" evidence="1">
    <location>
        <begin position="17"/>
        <end position="199"/>
    </location>
</feature>
<keyword evidence="3" id="KW-1185">Reference proteome</keyword>
<accession>A0A6A4I676</accession>
<dbReference type="PANTHER" id="PTHR43130">
    <property type="entry name" value="ARAC-FAMILY TRANSCRIPTIONAL REGULATOR"/>
    <property type="match status" value="1"/>
</dbReference>
<dbReference type="InterPro" id="IPR002818">
    <property type="entry name" value="DJ-1/PfpI"/>
</dbReference>
<evidence type="ECO:0000313" key="2">
    <source>
        <dbReference type="EMBL" id="KAE9405420.1"/>
    </source>
</evidence>